<accession>A0A9P4T720</accession>
<sequence>MSEGTTQEAILAVSPDDIAQSSGNDNPSLNTASVFPFAKLPKDIRRIIYDYLPEPTFRPLLKSEQGRSVHFETLRIPQALLQANKFFREEMLACLETVTIDKPVTVVLHENEKGRPRLQPHEFLECAYMVLNLLRNGRSYDNLNQSKGEGLSSANFDKWTLKRSFFATL</sequence>
<comment type="caution">
    <text evidence="1">The sequence shown here is derived from an EMBL/GenBank/DDBJ whole genome shotgun (WGS) entry which is preliminary data.</text>
</comment>
<dbReference type="OrthoDB" id="5314997at2759"/>
<reference evidence="1" key="1">
    <citation type="submission" date="2019-04" db="EMBL/GenBank/DDBJ databases">
        <title>Sequencing of skin fungus with MAO and IRED activity.</title>
        <authorList>
            <person name="Marsaioli A.J."/>
            <person name="Bonatto J.M.C."/>
            <person name="Reis Junior O."/>
        </authorList>
    </citation>
    <scope>NUCLEOTIDE SEQUENCE</scope>
    <source>
        <strain evidence="1">30M1</strain>
    </source>
</reference>
<name>A0A9P4T720_CURKU</name>
<proteinExistence type="predicted"/>
<evidence type="ECO:0000313" key="2">
    <source>
        <dbReference type="Proteomes" id="UP000801428"/>
    </source>
</evidence>
<organism evidence="1 2">
    <name type="scientific">Curvularia kusanoi</name>
    <name type="common">Cochliobolus kusanoi</name>
    <dbReference type="NCBI Taxonomy" id="90978"/>
    <lineage>
        <taxon>Eukaryota</taxon>
        <taxon>Fungi</taxon>
        <taxon>Dikarya</taxon>
        <taxon>Ascomycota</taxon>
        <taxon>Pezizomycotina</taxon>
        <taxon>Dothideomycetes</taxon>
        <taxon>Pleosporomycetidae</taxon>
        <taxon>Pleosporales</taxon>
        <taxon>Pleosporineae</taxon>
        <taxon>Pleosporaceae</taxon>
        <taxon>Curvularia</taxon>
    </lineage>
</organism>
<dbReference type="EMBL" id="SWKU01000025">
    <property type="protein sequence ID" value="KAF2996798.1"/>
    <property type="molecule type" value="Genomic_DNA"/>
</dbReference>
<dbReference type="AlphaFoldDB" id="A0A9P4T720"/>
<gene>
    <name evidence="1" type="ORF">E8E13_000800</name>
</gene>
<evidence type="ECO:0000313" key="1">
    <source>
        <dbReference type="EMBL" id="KAF2996798.1"/>
    </source>
</evidence>
<dbReference type="Proteomes" id="UP000801428">
    <property type="component" value="Unassembled WGS sequence"/>
</dbReference>
<keyword evidence="2" id="KW-1185">Reference proteome</keyword>
<protein>
    <submittedName>
        <fullName evidence="1">Uncharacterized protein</fullName>
    </submittedName>
</protein>